<comment type="caution">
    <text evidence="1">The sequence shown here is derived from an EMBL/GenBank/DDBJ whole genome shotgun (WGS) entry which is preliminary data.</text>
</comment>
<organism evidence="1 2">
    <name type="scientific">Providencia stuartii ATCC 25827</name>
    <dbReference type="NCBI Taxonomy" id="471874"/>
    <lineage>
        <taxon>Bacteria</taxon>
        <taxon>Pseudomonadati</taxon>
        <taxon>Pseudomonadota</taxon>
        <taxon>Gammaproteobacteria</taxon>
        <taxon>Enterobacterales</taxon>
        <taxon>Morganellaceae</taxon>
        <taxon>Providencia</taxon>
    </lineage>
</organism>
<dbReference type="Proteomes" id="UP000004506">
    <property type="component" value="Unassembled WGS sequence"/>
</dbReference>
<dbReference type="EMBL" id="ABJD02000118">
    <property type="protein sequence ID" value="EDU57399.1"/>
    <property type="molecule type" value="Genomic_DNA"/>
</dbReference>
<evidence type="ECO:0000313" key="2">
    <source>
        <dbReference type="Proteomes" id="UP000004506"/>
    </source>
</evidence>
<sequence>MLPNVIIKNNNLYLIDFNKKTIKLTQPKNLNLTVNFFFYDFPFTAL</sequence>
<reference evidence="1 2" key="3">
    <citation type="submission" date="2008-05" db="EMBL/GenBank/DDBJ databases">
        <authorList>
            <person name="Fulton L."/>
            <person name="Clifton S."/>
            <person name="Fulton B."/>
            <person name="Xu J."/>
            <person name="Minx P."/>
            <person name="Pepin K.H."/>
            <person name="Johnson M."/>
            <person name="Thiruvilangam P."/>
            <person name="Bhonagiri V."/>
            <person name="Nash W.E."/>
            <person name="Mardis E.R."/>
            <person name="Wilson R.K."/>
        </authorList>
    </citation>
    <scope>NUCLEOTIDE SEQUENCE [LARGE SCALE GENOMIC DNA]</scope>
    <source>
        <strain evidence="1 2">ATCC 25827</strain>
    </source>
</reference>
<proteinExistence type="predicted"/>
<accession>A0AA86YV60</accession>
<reference evidence="2" key="1">
    <citation type="submission" date="2008-04" db="EMBL/GenBank/DDBJ databases">
        <title>Draft genome sequence of Providencia stuartii (ATCC 25827).</title>
        <authorList>
            <person name="Sudarsanam P."/>
            <person name="Ley R."/>
            <person name="Guruge J."/>
            <person name="Turnbaugh P.J."/>
            <person name="Mahowald M."/>
            <person name="Liep D."/>
            <person name="Gordon J."/>
        </authorList>
    </citation>
    <scope>NUCLEOTIDE SEQUENCE [LARGE SCALE GENOMIC DNA]</scope>
    <source>
        <strain evidence="2">ATCC 25827</strain>
    </source>
</reference>
<gene>
    <name evidence="1" type="ORF">PROSTU_04642</name>
</gene>
<reference evidence="2" key="2">
    <citation type="submission" date="2008-04" db="EMBL/GenBank/DDBJ databases">
        <title>Draft genome sequence of Providencia stuartii(ATCC 25827).</title>
        <authorList>
            <person name="Sudarsanam P."/>
            <person name="Ley R."/>
            <person name="Guruge J."/>
            <person name="Turnbaugh P.J."/>
            <person name="Mahowald M."/>
            <person name="Liep D."/>
            <person name="Gordon J."/>
        </authorList>
    </citation>
    <scope>NUCLEOTIDE SEQUENCE [LARGE SCALE GENOMIC DNA]</scope>
    <source>
        <strain evidence="2">ATCC 25827</strain>
    </source>
</reference>
<name>A0AA86YV60_PROST</name>
<dbReference type="AlphaFoldDB" id="A0AA86YV60"/>
<evidence type="ECO:0000313" key="1">
    <source>
        <dbReference type="EMBL" id="EDU57399.1"/>
    </source>
</evidence>
<protein>
    <submittedName>
        <fullName evidence="1">Uncharacterized protein</fullName>
    </submittedName>
</protein>